<dbReference type="Proteomes" id="UP000517759">
    <property type="component" value="Unassembled WGS sequence"/>
</dbReference>
<comment type="caution">
    <text evidence="2">The sequence shown here is derived from an EMBL/GenBank/DDBJ whole genome shotgun (WGS) entry which is preliminary data.</text>
</comment>
<sequence>MDGKKTPSPSSIVDCWSNAAAAHHQKQLLCSQNRKCRGMIARHADCGTKVGEDAMISAVLKHGAAVAVLGLSVFAASGSTAVAKEFRRTAKRPYYCPASYFPVCGAIGRSHRFYSNECRARSAGARIIDSDDCR</sequence>
<name>A0A7W6ADU8_9HYPH</name>
<proteinExistence type="predicted"/>
<reference evidence="2 3" key="1">
    <citation type="submission" date="2020-08" db="EMBL/GenBank/DDBJ databases">
        <title>Genomic Encyclopedia of Type Strains, Phase IV (KMG-IV): sequencing the most valuable type-strain genomes for metagenomic binning, comparative biology and taxonomic classification.</title>
        <authorList>
            <person name="Goeker M."/>
        </authorList>
    </citation>
    <scope>NUCLEOTIDE SEQUENCE [LARGE SCALE GENOMIC DNA]</scope>
    <source>
        <strain evidence="2 3">DSM 24105</strain>
    </source>
</reference>
<organism evidence="2 3">
    <name type="scientific">Methylobacterium brachythecii</name>
    <dbReference type="NCBI Taxonomy" id="1176177"/>
    <lineage>
        <taxon>Bacteria</taxon>
        <taxon>Pseudomonadati</taxon>
        <taxon>Pseudomonadota</taxon>
        <taxon>Alphaproteobacteria</taxon>
        <taxon>Hyphomicrobiales</taxon>
        <taxon>Methylobacteriaceae</taxon>
        <taxon>Methylobacterium</taxon>
    </lineage>
</organism>
<keyword evidence="1" id="KW-0812">Transmembrane</keyword>
<feature type="transmembrane region" description="Helical" evidence="1">
    <location>
        <begin position="64"/>
        <end position="83"/>
    </location>
</feature>
<gene>
    <name evidence="2" type="ORF">GGR33_000951</name>
</gene>
<evidence type="ECO:0000313" key="2">
    <source>
        <dbReference type="EMBL" id="MBB3901465.1"/>
    </source>
</evidence>
<dbReference type="AlphaFoldDB" id="A0A7W6ADU8"/>
<evidence type="ECO:0000313" key="3">
    <source>
        <dbReference type="Proteomes" id="UP000517759"/>
    </source>
</evidence>
<dbReference type="SUPFAM" id="SSF100895">
    <property type="entry name" value="Kazal-type serine protease inhibitors"/>
    <property type="match status" value="1"/>
</dbReference>
<protein>
    <recommendedName>
        <fullName evidence="4">Kazal-like domain-containing protein</fullName>
    </recommendedName>
</protein>
<evidence type="ECO:0008006" key="4">
    <source>
        <dbReference type="Google" id="ProtNLM"/>
    </source>
</evidence>
<dbReference type="Gene3D" id="3.30.60.30">
    <property type="match status" value="1"/>
</dbReference>
<accession>A0A7W6ADU8</accession>
<dbReference type="CDD" id="cd00104">
    <property type="entry name" value="KAZAL_FS"/>
    <property type="match status" value="1"/>
</dbReference>
<dbReference type="RefSeq" id="WP_183502455.1">
    <property type="nucleotide sequence ID" value="NZ_BSPG01000003.1"/>
</dbReference>
<keyword evidence="1" id="KW-1133">Transmembrane helix</keyword>
<evidence type="ECO:0000256" key="1">
    <source>
        <dbReference type="SAM" id="Phobius"/>
    </source>
</evidence>
<dbReference type="InterPro" id="IPR036058">
    <property type="entry name" value="Kazal_dom_sf"/>
</dbReference>
<dbReference type="EMBL" id="JACIDN010000002">
    <property type="protein sequence ID" value="MBB3901465.1"/>
    <property type="molecule type" value="Genomic_DNA"/>
</dbReference>
<keyword evidence="1" id="KW-0472">Membrane</keyword>